<comment type="subcellular location">
    <subcellularLocation>
        <location evidence="1">Cell membrane</location>
        <topology evidence="1">Multi-pass membrane protein</topology>
    </subcellularLocation>
</comment>
<evidence type="ECO:0000313" key="9">
    <source>
        <dbReference type="EMBL" id="MBM9508309.1"/>
    </source>
</evidence>
<feature type="transmembrane region" description="Helical" evidence="8">
    <location>
        <begin position="125"/>
        <end position="151"/>
    </location>
</feature>
<keyword evidence="10" id="KW-1185">Reference proteome</keyword>
<keyword evidence="2" id="KW-1003">Cell membrane</keyword>
<feature type="transmembrane region" description="Helical" evidence="8">
    <location>
        <begin position="338"/>
        <end position="359"/>
    </location>
</feature>
<proteinExistence type="inferred from homology"/>
<evidence type="ECO:0000256" key="8">
    <source>
        <dbReference type="SAM" id="Phobius"/>
    </source>
</evidence>
<evidence type="ECO:0000313" key="10">
    <source>
        <dbReference type="Proteomes" id="UP000749040"/>
    </source>
</evidence>
<protein>
    <submittedName>
        <fullName evidence="9">DUF2029 domain-containing protein</fullName>
    </submittedName>
</protein>
<feature type="transmembrane region" description="Helical" evidence="8">
    <location>
        <begin position="76"/>
        <end position="91"/>
    </location>
</feature>
<evidence type="ECO:0000256" key="4">
    <source>
        <dbReference type="ARBA" id="ARBA00022692"/>
    </source>
</evidence>
<keyword evidence="5 8" id="KW-1133">Transmembrane helix</keyword>
<evidence type="ECO:0000256" key="2">
    <source>
        <dbReference type="ARBA" id="ARBA00022475"/>
    </source>
</evidence>
<reference evidence="9 10" key="1">
    <citation type="submission" date="2021-01" db="EMBL/GenBank/DDBJ databases">
        <title>Streptomyces acididurans sp. nov., isolated from a peat swamp forest soil.</title>
        <authorList>
            <person name="Chantavorakit T."/>
            <person name="Duangmal K."/>
        </authorList>
    </citation>
    <scope>NUCLEOTIDE SEQUENCE [LARGE SCALE GENOMIC DNA]</scope>
    <source>
        <strain evidence="9 10">KK5PA1</strain>
    </source>
</reference>
<feature type="transmembrane region" description="Helical" evidence="8">
    <location>
        <begin position="52"/>
        <end position="69"/>
    </location>
</feature>
<keyword evidence="6 8" id="KW-0472">Membrane</keyword>
<feature type="transmembrane region" description="Helical" evidence="8">
    <location>
        <begin position="276"/>
        <end position="292"/>
    </location>
</feature>
<dbReference type="InterPro" id="IPR018584">
    <property type="entry name" value="GT87"/>
</dbReference>
<keyword evidence="3" id="KW-0808">Transferase</keyword>
<dbReference type="Pfam" id="PF09594">
    <property type="entry name" value="GT87"/>
    <property type="match status" value="1"/>
</dbReference>
<dbReference type="EMBL" id="JADKYB010000017">
    <property type="protein sequence ID" value="MBM9508309.1"/>
    <property type="molecule type" value="Genomic_DNA"/>
</dbReference>
<name>A0ABS2TYB0_9ACTN</name>
<evidence type="ECO:0000256" key="5">
    <source>
        <dbReference type="ARBA" id="ARBA00022989"/>
    </source>
</evidence>
<feature type="transmembrane region" description="Helical" evidence="8">
    <location>
        <begin position="28"/>
        <end position="46"/>
    </location>
</feature>
<organism evidence="9 10">
    <name type="scientific">Actinacidiphila acididurans</name>
    <dbReference type="NCBI Taxonomy" id="2784346"/>
    <lineage>
        <taxon>Bacteria</taxon>
        <taxon>Bacillati</taxon>
        <taxon>Actinomycetota</taxon>
        <taxon>Actinomycetes</taxon>
        <taxon>Kitasatosporales</taxon>
        <taxon>Streptomycetaceae</taxon>
        <taxon>Actinacidiphila</taxon>
    </lineage>
</organism>
<evidence type="ECO:0000256" key="1">
    <source>
        <dbReference type="ARBA" id="ARBA00004651"/>
    </source>
</evidence>
<comment type="caution">
    <text evidence="9">The sequence shown here is derived from an EMBL/GenBank/DDBJ whole genome shotgun (WGS) entry which is preliminary data.</text>
</comment>
<accession>A0ABS2TYB0</accession>
<comment type="similarity">
    <text evidence="7">Belongs to the glycosyltransferase 87 family.</text>
</comment>
<evidence type="ECO:0000256" key="6">
    <source>
        <dbReference type="ARBA" id="ARBA00023136"/>
    </source>
</evidence>
<keyword evidence="4 8" id="KW-0812">Transmembrane</keyword>
<dbReference type="Proteomes" id="UP000749040">
    <property type="component" value="Unassembled WGS sequence"/>
</dbReference>
<feature type="transmembrane region" description="Helical" evidence="8">
    <location>
        <begin position="157"/>
        <end position="179"/>
    </location>
</feature>
<feature type="transmembrane region" description="Helical" evidence="8">
    <location>
        <begin position="299"/>
        <end position="318"/>
    </location>
</feature>
<feature type="transmembrane region" description="Helical" evidence="8">
    <location>
        <begin position="224"/>
        <end position="246"/>
    </location>
</feature>
<evidence type="ECO:0000256" key="7">
    <source>
        <dbReference type="ARBA" id="ARBA00024033"/>
    </source>
</evidence>
<sequence>MVYRAVGWTVRSGGDIYSLRVMTAQLPMTYPPFAGLLFVPLTWMAVGTMRAAATAANLVLAVVFAGLTLRLVRRPAALPTVLAIAALSVWSEPLWGTLRYGQINLLMGVLVLWDMTRAPAARWSGIGIGIAAGIKLTPALFVVILAAAGLLMRGTPYLRRALVASGTFAATVLIAALALPHDSRRYWSRVVLAPDRPGRAENVANQSLRGVVARLEHTGDPGTAWLLLSLAVAAAGLAVAVVALLARESLPLGTAWATVACSVTALLVSPVSWSHHWVWAVPMVVLLAAEGVRRHDRRWLAGAAVLTAVFGSYVIWLLPHGTARPELRENAPEILAAAVYPLAGLAFLALAGAVAVRALRAGTEKRPAGAGRRSSPAES</sequence>
<evidence type="ECO:0000256" key="3">
    <source>
        <dbReference type="ARBA" id="ARBA00022679"/>
    </source>
</evidence>
<gene>
    <name evidence="9" type="ORF">ITX44_27890</name>
</gene>